<dbReference type="InterPro" id="IPR033828">
    <property type="entry name" value="GATase1_CTP_Synthase"/>
</dbReference>
<evidence type="ECO:0000256" key="4">
    <source>
        <dbReference type="ARBA" id="ARBA00022598"/>
    </source>
</evidence>
<dbReference type="SUPFAM" id="SSF51197">
    <property type="entry name" value="Clavaminate synthase-like"/>
    <property type="match status" value="1"/>
</dbReference>
<dbReference type="Pfam" id="PF05964">
    <property type="entry name" value="FYRN"/>
    <property type="match status" value="1"/>
</dbReference>
<dbReference type="SMART" id="SM00542">
    <property type="entry name" value="FYRC"/>
    <property type="match status" value="1"/>
</dbReference>
<dbReference type="PROSITE" id="PS51543">
    <property type="entry name" value="FYRC"/>
    <property type="match status" value="1"/>
</dbReference>
<keyword evidence="4 13" id="KW-0436">Ligase</keyword>
<dbReference type="InterPro" id="IPR003349">
    <property type="entry name" value="JmjN"/>
</dbReference>
<accession>A0A8S1ZH32</accession>
<evidence type="ECO:0000256" key="3">
    <source>
        <dbReference type="ARBA" id="ARBA00007533"/>
    </source>
</evidence>
<dbReference type="GO" id="GO:0006355">
    <property type="term" value="P:regulation of DNA-templated transcription"/>
    <property type="evidence" value="ECO:0007669"/>
    <property type="project" value="UniProtKB-ARBA"/>
</dbReference>
<dbReference type="Pfam" id="PF02928">
    <property type="entry name" value="zf-C5HC2"/>
    <property type="match status" value="1"/>
</dbReference>
<keyword evidence="9" id="KW-0560">Oxidoreductase</keyword>
<dbReference type="Pfam" id="PF02375">
    <property type="entry name" value="JmjN"/>
    <property type="match status" value="1"/>
</dbReference>
<dbReference type="SUPFAM" id="SSF52317">
    <property type="entry name" value="Class I glutamine amidotransferase-like"/>
    <property type="match status" value="1"/>
</dbReference>
<dbReference type="InterPro" id="IPR003889">
    <property type="entry name" value="FYrich_C"/>
</dbReference>
<evidence type="ECO:0000256" key="7">
    <source>
        <dbReference type="ARBA" id="ARBA00022962"/>
    </source>
</evidence>
<dbReference type="GO" id="GO:0005634">
    <property type="term" value="C:nucleus"/>
    <property type="evidence" value="ECO:0007669"/>
    <property type="project" value="UniProtKB-SubCell"/>
</dbReference>
<keyword evidence="6 13" id="KW-0067">ATP-binding</keyword>
<organism evidence="17 18">
    <name type="scientific">Arabidopsis arenosa</name>
    <name type="common">Sand rock-cress</name>
    <name type="synonym">Cardaminopsis arenosa</name>
    <dbReference type="NCBI Taxonomy" id="38785"/>
    <lineage>
        <taxon>Eukaryota</taxon>
        <taxon>Viridiplantae</taxon>
        <taxon>Streptophyta</taxon>
        <taxon>Embryophyta</taxon>
        <taxon>Tracheophyta</taxon>
        <taxon>Spermatophyta</taxon>
        <taxon>Magnoliopsida</taxon>
        <taxon>eudicotyledons</taxon>
        <taxon>Gunneridae</taxon>
        <taxon>Pentapetalae</taxon>
        <taxon>rosids</taxon>
        <taxon>malvids</taxon>
        <taxon>Brassicales</taxon>
        <taxon>Brassicaceae</taxon>
        <taxon>Camelineae</taxon>
        <taxon>Arabidopsis</taxon>
    </lineage>
</organism>
<dbReference type="PROSITE" id="PS51183">
    <property type="entry name" value="JMJN"/>
    <property type="match status" value="1"/>
</dbReference>
<comment type="pathway">
    <text evidence="2 13">Pyrimidine metabolism; CTP biosynthesis via de novo pathway; CTP from UDP: step 2/2.</text>
</comment>
<comment type="catalytic activity">
    <reaction evidence="12 13">
        <text>UTP + L-glutamine + ATP + H2O = CTP + L-glutamate + ADP + phosphate + 2 H(+)</text>
        <dbReference type="Rhea" id="RHEA:26426"/>
        <dbReference type="ChEBI" id="CHEBI:15377"/>
        <dbReference type="ChEBI" id="CHEBI:15378"/>
        <dbReference type="ChEBI" id="CHEBI:29985"/>
        <dbReference type="ChEBI" id="CHEBI:30616"/>
        <dbReference type="ChEBI" id="CHEBI:37563"/>
        <dbReference type="ChEBI" id="CHEBI:43474"/>
        <dbReference type="ChEBI" id="CHEBI:46398"/>
        <dbReference type="ChEBI" id="CHEBI:58359"/>
        <dbReference type="ChEBI" id="CHEBI:456216"/>
        <dbReference type="EC" id="6.3.4.2"/>
    </reaction>
</comment>
<proteinExistence type="inferred from homology"/>
<evidence type="ECO:0000313" key="17">
    <source>
        <dbReference type="EMBL" id="CAE5958934.1"/>
    </source>
</evidence>
<feature type="compositionally biased region" description="Low complexity" evidence="14">
    <location>
        <begin position="865"/>
        <end position="875"/>
    </location>
</feature>
<dbReference type="SMART" id="SM00558">
    <property type="entry name" value="JmjC"/>
    <property type="match status" value="1"/>
</dbReference>
<comment type="similarity">
    <text evidence="3 13">Belongs to the CTP synthase family.</text>
</comment>
<dbReference type="GO" id="GO:0016491">
    <property type="term" value="F:oxidoreductase activity"/>
    <property type="evidence" value="ECO:0007669"/>
    <property type="project" value="UniProtKB-KW"/>
</dbReference>
<feature type="compositionally biased region" description="Basic and acidic residues" evidence="14">
    <location>
        <begin position="729"/>
        <end position="740"/>
    </location>
</feature>
<evidence type="ECO:0000256" key="6">
    <source>
        <dbReference type="ARBA" id="ARBA00022840"/>
    </source>
</evidence>
<evidence type="ECO:0000256" key="9">
    <source>
        <dbReference type="ARBA" id="ARBA00023002"/>
    </source>
</evidence>
<keyword evidence="10" id="KW-0408">Iron</keyword>
<name>A0A8S1ZH32_ARAAE</name>
<keyword evidence="7 13" id="KW-0315">Glutamine amidotransferase</keyword>
<evidence type="ECO:0000256" key="8">
    <source>
        <dbReference type="ARBA" id="ARBA00022975"/>
    </source>
</evidence>
<dbReference type="Proteomes" id="UP000682877">
    <property type="component" value="Chromosome 1"/>
</dbReference>
<dbReference type="InterPro" id="IPR003888">
    <property type="entry name" value="FYrich_N"/>
</dbReference>
<dbReference type="Pfam" id="PF02373">
    <property type="entry name" value="JmjC"/>
    <property type="match status" value="1"/>
</dbReference>
<dbReference type="GO" id="GO:0003883">
    <property type="term" value="F:CTP synthase activity"/>
    <property type="evidence" value="ECO:0007669"/>
    <property type="project" value="UniProtKB-UniRule"/>
</dbReference>
<dbReference type="InterPro" id="IPR027417">
    <property type="entry name" value="P-loop_NTPase"/>
</dbReference>
<dbReference type="Gene3D" id="3.40.50.880">
    <property type="match status" value="1"/>
</dbReference>
<evidence type="ECO:0000256" key="10">
    <source>
        <dbReference type="ARBA" id="ARBA00023004"/>
    </source>
</evidence>
<dbReference type="Pfam" id="PF00117">
    <property type="entry name" value="GATase"/>
    <property type="match status" value="1"/>
</dbReference>
<evidence type="ECO:0000256" key="13">
    <source>
        <dbReference type="RuleBase" id="RU810713"/>
    </source>
</evidence>
<dbReference type="Gene3D" id="2.60.120.650">
    <property type="entry name" value="Cupin"/>
    <property type="match status" value="1"/>
</dbReference>
<comment type="subcellular location">
    <subcellularLocation>
        <location evidence="1">Nucleus</location>
    </subcellularLocation>
</comment>
<dbReference type="CDD" id="cd03113">
    <property type="entry name" value="CTPS_N"/>
    <property type="match status" value="1"/>
</dbReference>
<dbReference type="GO" id="GO:0005524">
    <property type="term" value="F:ATP binding"/>
    <property type="evidence" value="ECO:0007669"/>
    <property type="project" value="UniProtKB-KW"/>
</dbReference>
<feature type="domain" description="JmjC" evidence="16">
    <location>
        <begin position="971"/>
        <end position="1137"/>
    </location>
</feature>
<evidence type="ECO:0000256" key="11">
    <source>
        <dbReference type="ARBA" id="ARBA00023242"/>
    </source>
</evidence>
<evidence type="ECO:0000256" key="2">
    <source>
        <dbReference type="ARBA" id="ARBA00005171"/>
    </source>
</evidence>
<keyword evidence="5 13" id="KW-0547">Nucleotide-binding</keyword>
<evidence type="ECO:0000256" key="1">
    <source>
        <dbReference type="ARBA" id="ARBA00004123"/>
    </source>
</evidence>
<protein>
    <recommendedName>
        <fullName evidence="13">CTP synthase</fullName>
        <ecNumber evidence="13">6.3.4.2</ecNumber>
    </recommendedName>
    <alternativeName>
        <fullName evidence="13">UTP--ammonia ligase</fullName>
    </alternativeName>
</protein>
<keyword evidence="18" id="KW-1185">Reference proteome</keyword>
<dbReference type="NCBIfam" id="NF003792">
    <property type="entry name" value="PRK05380.1"/>
    <property type="match status" value="1"/>
</dbReference>
<dbReference type="Gene3D" id="3.30.160.360">
    <property type="match status" value="1"/>
</dbReference>
<dbReference type="FunFam" id="3.40.50.880:FF:000012">
    <property type="entry name" value="CTP synthase"/>
    <property type="match status" value="1"/>
</dbReference>
<dbReference type="Gene3D" id="3.40.50.300">
    <property type="entry name" value="P-loop containing nucleotide triphosphate hydrolases"/>
    <property type="match status" value="1"/>
</dbReference>
<dbReference type="SUPFAM" id="SSF52540">
    <property type="entry name" value="P-loop containing nucleoside triphosphate hydrolases"/>
    <property type="match status" value="1"/>
</dbReference>
<dbReference type="GO" id="GO:0042802">
    <property type="term" value="F:identical protein binding"/>
    <property type="evidence" value="ECO:0007669"/>
    <property type="project" value="TreeGrafter"/>
</dbReference>
<evidence type="ECO:0000259" key="15">
    <source>
        <dbReference type="PROSITE" id="PS51183"/>
    </source>
</evidence>
<sequence length="1553" mass="173407">MKYVLVTGGVVSGLGKGVTASSIGVLLKACGLRVTSIKIDPYLNTDAGTMSPFEHGEVFVLDDGGEVDLDLGNYERFLDIKLTRDNNITTGKIYQHVIAKERKGDYLGKTVQVVPHVTDAIQDWIERVAVIPVDGEEGPADVCVIELGGTIGDIESAPFIEALGQFSYRVGPGNFCLVHVSLVPVLNVVGEQKTKPTQHSVKGLRGLGLTPDILACRSTKPLEDNVKEKLAQFCHVPLQYIFTLYDVPNIWHIPLLLKDQKAHLAISKVLNLASILNEPSLGEWTSRAELCDNLHVPVRIAVVGKYTGLSDAYLSVLKALLHASVACRKKLVVDWVPACDLEKETEKENPDAYKAAWKLLKGVDGVLVPGGFGDRGVEGKILAAKYARENKIPFLGICLGMQIAVIEFARSVLSLHDANSTEFKPETKHPCIIFMPEGSRTHMGGTMRLGSRKSFFNVKDSKSAKLYGNKNFVDERHRHRYEVNPDMVERLEKAGLSFAAKDETGKRMEIIELPNHPFFIGAQFHPEFKSRPGKASPLFLGLIAASCGELDTVLHPATAHQHPISNGPKNVYVNGTPKKSPNGLADEIGSRISFHVKAAKLTYVLETAQQKTRDVQVGRTYGVRPEDVQAPPQVYRIIPPQVNQDLNQVPPEVNQAYRAVPIPQVVPREVNQVPPQVNRVIPPRVYQRRNRAATPETESTASSSFNPRPEIIVVEYPDDTVAETSLKNHPPDKDKDKDTIMEQPSSPRHRKVVARWLPDEAQRPIIDEAPVFTPSLEEFEDTLAYIEKIRPLAEPFGICRIIPPSTWKPPCRLKEKSIWEHTKFPTRIQNVDLLQNREPMTKKPKSRKRKRRRNSRMSSSKRRSGSSPSESTSSPETEEKFGFNSGSDFTLEEFEKYALHFKDSYFEKKDFGGDIVKWKPSVDEIEGEYWRIVEQPTDEVEVYYGADLENGVLGSGFYKRAEKLTGGDMDQYTVSGWNLNNLPRLPGSVLSFEDCDISGVLVPWLYVGMCFSSFCWHVEDHHLYSLNYHHFGEPKVWYGVPGSNATTLEKAMRKHLPDLFEEQPDLLHGLVTQFSPSILKDEGVQAYRVVQNSGEFVLTFPRAYHAGFNCGFNCAEAVNVAPVDWLTHGQNAVELYSKETRKTSLSHDKLLLGAAYEAVKALWELSASVGKENTTNLRWKSFCGKNGTLTNAIQARLQMEEGRIAALGRDSSSLMKMAKDFDSNCERECFSCFYDLHLSASGCKCSPEEYACLKHADDLCSCDEKDKSILLRYTMDELSSLVRALEGESDDLKIWASKVLGIEHSDEDQTKTSSVISEEKKLKEGSVISEEKKLKEGSVISEEKKLKEGSFDLNIDLELDYQEDLKEEVSTSGGELTASENLGVSVEPINLGFLIFGKLWCNKHAIFPKGFRSRVKFYNVLDPTRMSNYISEVLDAGLMGPLFRVTLEESPDESFFNVSAQECWEMVLQRVKDTSSSLGLPTLSQFEGINGLQMFGFLSPSIVQAIEALDPNHRLVEYWNHKNQTSSDSKDHFISSNCSASLTKGKLFGVDLM</sequence>
<keyword evidence="11" id="KW-0539">Nucleus</keyword>
<dbReference type="GO" id="GO:0044210">
    <property type="term" value="P:'de novo' CTP biosynthetic process"/>
    <property type="evidence" value="ECO:0007669"/>
    <property type="project" value="UniProtKB-UniRule"/>
</dbReference>
<dbReference type="InterPro" id="IPR004198">
    <property type="entry name" value="Znf_C5HC2"/>
</dbReference>
<dbReference type="HAMAP" id="MF_01227">
    <property type="entry name" value="PyrG"/>
    <property type="match status" value="1"/>
</dbReference>
<keyword evidence="8 13" id="KW-0665">Pyrimidine biosynthesis</keyword>
<feature type="region of interest" description="Disordered" evidence="14">
    <location>
        <begin position="830"/>
        <end position="884"/>
    </location>
</feature>
<dbReference type="SMART" id="SM00545">
    <property type="entry name" value="JmjN"/>
    <property type="match status" value="1"/>
</dbReference>
<dbReference type="InterPro" id="IPR004468">
    <property type="entry name" value="CTP_synthase"/>
</dbReference>
<comment type="function">
    <text evidence="13">Catalyzes the ATP-dependent amination of UTP to CTP with either L-glutamine or ammonia as the source of nitrogen.</text>
</comment>
<feature type="compositionally biased region" description="Basic residues" evidence="14">
    <location>
        <begin position="842"/>
        <end position="864"/>
    </location>
</feature>
<dbReference type="FunFam" id="3.40.50.300:FF:000305">
    <property type="entry name" value="CTP synthase"/>
    <property type="match status" value="1"/>
</dbReference>
<dbReference type="InterPro" id="IPR003347">
    <property type="entry name" value="JmjC_dom"/>
</dbReference>
<dbReference type="PANTHER" id="PTHR11550:SF34">
    <property type="entry name" value="CTP SYNTHASE"/>
    <property type="match status" value="1"/>
</dbReference>
<dbReference type="GO" id="GO:0048731">
    <property type="term" value="P:system development"/>
    <property type="evidence" value="ECO:0007669"/>
    <property type="project" value="UniProtKB-ARBA"/>
</dbReference>
<evidence type="ECO:0000259" key="16">
    <source>
        <dbReference type="PROSITE" id="PS51184"/>
    </source>
</evidence>
<evidence type="ECO:0000256" key="12">
    <source>
        <dbReference type="ARBA" id="ARBA00047781"/>
    </source>
</evidence>
<dbReference type="PANTHER" id="PTHR11550">
    <property type="entry name" value="CTP SYNTHASE"/>
    <property type="match status" value="1"/>
</dbReference>
<dbReference type="PROSITE" id="PS51542">
    <property type="entry name" value="FYRN"/>
    <property type="match status" value="1"/>
</dbReference>
<dbReference type="EMBL" id="LR999451">
    <property type="protein sequence ID" value="CAE5958934.1"/>
    <property type="molecule type" value="Genomic_DNA"/>
</dbReference>
<dbReference type="PROSITE" id="PS51184">
    <property type="entry name" value="JMJC"/>
    <property type="match status" value="1"/>
</dbReference>
<dbReference type="CDD" id="cd01746">
    <property type="entry name" value="GATase1_CTP_Synthase"/>
    <property type="match status" value="1"/>
</dbReference>
<feature type="region of interest" description="Disordered" evidence="14">
    <location>
        <begin position="722"/>
        <end position="749"/>
    </location>
</feature>
<dbReference type="EC" id="6.3.4.2" evidence="13"/>
<dbReference type="GO" id="GO:0019856">
    <property type="term" value="P:pyrimidine nucleobase biosynthetic process"/>
    <property type="evidence" value="ECO:0007669"/>
    <property type="project" value="TreeGrafter"/>
</dbReference>
<feature type="domain" description="JmjN" evidence="15">
    <location>
        <begin position="769"/>
        <end position="810"/>
    </location>
</feature>
<dbReference type="PROSITE" id="PS51273">
    <property type="entry name" value="GATASE_TYPE_1"/>
    <property type="match status" value="1"/>
</dbReference>
<dbReference type="NCBIfam" id="TIGR00337">
    <property type="entry name" value="PyrG"/>
    <property type="match status" value="1"/>
</dbReference>
<dbReference type="InterPro" id="IPR017456">
    <property type="entry name" value="CTP_synthase_N"/>
</dbReference>
<dbReference type="GO" id="GO:0032453">
    <property type="term" value="F:histone H3K4 demethylase activity"/>
    <property type="evidence" value="ECO:0007669"/>
    <property type="project" value="UniProtKB-ARBA"/>
</dbReference>
<evidence type="ECO:0000313" key="18">
    <source>
        <dbReference type="Proteomes" id="UP000682877"/>
    </source>
</evidence>
<reference evidence="17" key="1">
    <citation type="submission" date="2021-01" db="EMBL/GenBank/DDBJ databases">
        <authorList>
            <person name="Bezrukov I."/>
        </authorList>
    </citation>
    <scope>NUCLEOTIDE SEQUENCE</scope>
</reference>
<dbReference type="SMART" id="SM00541">
    <property type="entry name" value="FYRN"/>
    <property type="match status" value="1"/>
</dbReference>
<dbReference type="InterPro" id="IPR029062">
    <property type="entry name" value="Class_I_gatase-like"/>
</dbReference>
<evidence type="ECO:0000256" key="5">
    <source>
        <dbReference type="ARBA" id="ARBA00022741"/>
    </source>
</evidence>
<dbReference type="Pfam" id="PF06418">
    <property type="entry name" value="CTP_synth_N"/>
    <property type="match status" value="1"/>
</dbReference>
<dbReference type="InterPro" id="IPR017926">
    <property type="entry name" value="GATASE"/>
</dbReference>
<gene>
    <name evidence="17" type="ORF">AARE701A_LOCUS2499</name>
</gene>
<evidence type="ECO:0000256" key="14">
    <source>
        <dbReference type="SAM" id="MobiDB-lite"/>
    </source>
</evidence>
<dbReference type="Pfam" id="PF05965">
    <property type="entry name" value="FYRC"/>
    <property type="match status" value="1"/>
</dbReference>